<comment type="caution">
    <text evidence="2">The sequence shown here is derived from an EMBL/GenBank/DDBJ whole genome shotgun (WGS) entry which is preliminary data.</text>
</comment>
<name>A0A7W5JVI0_9ACTN</name>
<sequence>MNILVGYIPSPEGLAAIDWAIAEAQEHRASLFVLNTGKDGNYADPQFATAEDIDALDAQLAASGLEHTMLRPTDGVDAADSLLTAAAQNDADLIVIGLRRRSPVGKLITGSTAQAVLLGADCPVVGVKAAKG</sequence>
<dbReference type="Proteomes" id="UP000565572">
    <property type="component" value="Unassembled WGS sequence"/>
</dbReference>
<protein>
    <submittedName>
        <fullName evidence="2">Nucleotide-binding universal stress UspA family protein</fullName>
    </submittedName>
</protein>
<dbReference type="RefSeq" id="WP_183338130.1">
    <property type="nucleotide sequence ID" value="NZ_JACHZG010000001.1"/>
</dbReference>
<dbReference type="InterPro" id="IPR014729">
    <property type="entry name" value="Rossmann-like_a/b/a_fold"/>
</dbReference>
<dbReference type="InterPro" id="IPR006016">
    <property type="entry name" value="UspA"/>
</dbReference>
<feature type="domain" description="UspA" evidence="1">
    <location>
        <begin position="2"/>
        <end position="128"/>
    </location>
</feature>
<accession>A0A7W5JVI0</accession>
<dbReference type="Pfam" id="PF00582">
    <property type="entry name" value="Usp"/>
    <property type="match status" value="1"/>
</dbReference>
<dbReference type="AlphaFoldDB" id="A0A7W5JVI0"/>
<evidence type="ECO:0000313" key="2">
    <source>
        <dbReference type="EMBL" id="MBB3327129.1"/>
    </source>
</evidence>
<reference evidence="2 3" key="1">
    <citation type="submission" date="2020-08" db="EMBL/GenBank/DDBJ databases">
        <title>Sequencing the genomes of 1000 actinobacteria strains.</title>
        <authorList>
            <person name="Klenk H.-P."/>
        </authorList>
    </citation>
    <scope>NUCLEOTIDE SEQUENCE [LARGE SCALE GENOMIC DNA]</scope>
    <source>
        <strain evidence="2 3">DSM 11053</strain>
    </source>
</reference>
<organism evidence="2 3">
    <name type="scientific">Microlunatus antarcticus</name>
    <dbReference type="NCBI Taxonomy" id="53388"/>
    <lineage>
        <taxon>Bacteria</taxon>
        <taxon>Bacillati</taxon>
        <taxon>Actinomycetota</taxon>
        <taxon>Actinomycetes</taxon>
        <taxon>Propionibacteriales</taxon>
        <taxon>Propionibacteriaceae</taxon>
        <taxon>Microlunatus</taxon>
    </lineage>
</organism>
<keyword evidence="3" id="KW-1185">Reference proteome</keyword>
<evidence type="ECO:0000313" key="3">
    <source>
        <dbReference type="Proteomes" id="UP000565572"/>
    </source>
</evidence>
<dbReference type="Gene3D" id="3.40.50.620">
    <property type="entry name" value="HUPs"/>
    <property type="match status" value="1"/>
</dbReference>
<dbReference type="EMBL" id="JACHZG010000001">
    <property type="protein sequence ID" value="MBB3327129.1"/>
    <property type="molecule type" value="Genomic_DNA"/>
</dbReference>
<dbReference type="CDD" id="cd00293">
    <property type="entry name" value="USP-like"/>
    <property type="match status" value="1"/>
</dbReference>
<evidence type="ECO:0000259" key="1">
    <source>
        <dbReference type="Pfam" id="PF00582"/>
    </source>
</evidence>
<gene>
    <name evidence="2" type="ORF">FHX39_002073</name>
</gene>
<proteinExistence type="predicted"/>
<dbReference type="SUPFAM" id="SSF52402">
    <property type="entry name" value="Adenine nucleotide alpha hydrolases-like"/>
    <property type="match status" value="1"/>
</dbReference>